<name>A0A6J4M7R1_9ACTN</name>
<feature type="chain" id="PRO_5026893498" evidence="1">
    <location>
        <begin position="24"/>
        <end position="113"/>
    </location>
</feature>
<feature type="signal peptide" evidence="1">
    <location>
        <begin position="1"/>
        <end position="23"/>
    </location>
</feature>
<proteinExistence type="predicted"/>
<keyword evidence="1" id="KW-0732">Signal</keyword>
<reference evidence="2" key="1">
    <citation type="submission" date="2020-02" db="EMBL/GenBank/DDBJ databases">
        <authorList>
            <person name="Meier V. D."/>
        </authorList>
    </citation>
    <scope>NUCLEOTIDE SEQUENCE</scope>
    <source>
        <strain evidence="2">AVDCRST_MAG07</strain>
    </source>
</reference>
<gene>
    <name evidence="2" type="ORF">AVDCRST_MAG07-3104</name>
</gene>
<dbReference type="EMBL" id="CADCUB010000148">
    <property type="protein sequence ID" value="CAA9352222.1"/>
    <property type="molecule type" value="Genomic_DNA"/>
</dbReference>
<sequence length="113" mass="11689">MKPVLHGLLGAGLALSVAAAVDAAVTDRWTGTGMALSAEGAIGVEVDGHDYAVPQDVAWTDLQGGYHEGGRPDCLPPSGKLEGPIRITAQSVEAAGYERRQVVHVECLGATQR</sequence>
<accession>A0A6J4M7R1</accession>
<protein>
    <submittedName>
        <fullName evidence="2">Uncharacterized protein</fullName>
    </submittedName>
</protein>
<dbReference type="AlphaFoldDB" id="A0A6J4M7R1"/>
<evidence type="ECO:0000256" key="1">
    <source>
        <dbReference type="SAM" id="SignalP"/>
    </source>
</evidence>
<evidence type="ECO:0000313" key="2">
    <source>
        <dbReference type="EMBL" id="CAA9352222.1"/>
    </source>
</evidence>
<organism evidence="2">
    <name type="scientific">uncultured Frankineae bacterium</name>
    <dbReference type="NCBI Taxonomy" id="437475"/>
    <lineage>
        <taxon>Bacteria</taxon>
        <taxon>Bacillati</taxon>
        <taxon>Actinomycetota</taxon>
        <taxon>Actinomycetes</taxon>
        <taxon>Frankiales</taxon>
        <taxon>environmental samples</taxon>
    </lineage>
</organism>